<name>A0A8J5ZXG3_GALPY</name>
<feature type="region of interest" description="Disordered" evidence="3">
    <location>
        <begin position="207"/>
        <end position="233"/>
    </location>
</feature>
<evidence type="ECO:0000313" key="6">
    <source>
        <dbReference type="Proteomes" id="UP000700334"/>
    </source>
</evidence>
<dbReference type="GO" id="GO:0000398">
    <property type="term" value="P:mRNA splicing, via spliceosome"/>
    <property type="evidence" value="ECO:0007669"/>
    <property type="project" value="TreeGrafter"/>
</dbReference>
<dbReference type="SMART" id="SM00360">
    <property type="entry name" value="RRM"/>
    <property type="match status" value="1"/>
</dbReference>
<dbReference type="Pfam" id="PF00076">
    <property type="entry name" value="RRM_1"/>
    <property type="match status" value="1"/>
</dbReference>
<protein>
    <submittedName>
        <fullName evidence="5">Heterogeneous nuclear ribonucleoprotein A1</fullName>
    </submittedName>
</protein>
<keyword evidence="5" id="KW-0687">Ribonucleoprotein</keyword>
<dbReference type="OrthoDB" id="1875751at2759"/>
<dbReference type="GO" id="GO:0003730">
    <property type="term" value="F:mRNA 3'-UTR binding"/>
    <property type="evidence" value="ECO:0007669"/>
    <property type="project" value="TreeGrafter"/>
</dbReference>
<gene>
    <name evidence="5" type="ORF">J0S82_019672</name>
</gene>
<sequence>MHSGADLSTGLCGWGLPGGTECVCQYIRDLSEEDAGYAVPQVLGWARCPLLGTQSPHDGVWESLGLDGADVQAGAEEYYLGPRPMQATVEEMEAAMKARPHRLDGKLLDSKRAVPKEDCRRPGALLSVNKIFVGGIKEDTEEHHLRDYFQQYGGIEMIKIMTDQGSGRKRGFAFVTFDDHDPVDKIVLQEYHTVNGHKCTVRKALPKKWQERGGSGPGNSAGHRGGGFGRNKYGRGGHFSSQGGYGRYGYSGFVNDESSLGGGGSYNKVGNYYRYNQSSTFGLLMKGAKAKALTSMVLRANALPNQETKDHGPNLGCSRFGAEGYNMAKRSMESEGERDSEVIRVADSTNARV</sequence>
<dbReference type="InterPro" id="IPR012677">
    <property type="entry name" value="Nucleotide-bd_a/b_plait_sf"/>
</dbReference>
<accession>A0A8J5ZXG3</accession>
<dbReference type="GO" id="GO:0071013">
    <property type="term" value="C:catalytic step 2 spliceosome"/>
    <property type="evidence" value="ECO:0007669"/>
    <property type="project" value="TreeGrafter"/>
</dbReference>
<evidence type="ECO:0000256" key="1">
    <source>
        <dbReference type="ARBA" id="ARBA00022884"/>
    </source>
</evidence>
<dbReference type="PROSITE" id="PS50102">
    <property type="entry name" value="RRM"/>
    <property type="match status" value="1"/>
</dbReference>
<dbReference type="Gene3D" id="3.30.70.330">
    <property type="match status" value="1"/>
</dbReference>
<dbReference type="PANTHER" id="PTHR48026">
    <property type="entry name" value="HOMOLOGOUS TO DROSOPHILA SQD (SQUID) PROTEIN"/>
    <property type="match status" value="1"/>
</dbReference>
<dbReference type="InterPro" id="IPR000504">
    <property type="entry name" value="RRM_dom"/>
</dbReference>
<organism evidence="5 6">
    <name type="scientific">Galemys pyrenaicus</name>
    <name type="common">Iberian desman</name>
    <name type="synonym">Pyrenean desman</name>
    <dbReference type="NCBI Taxonomy" id="202257"/>
    <lineage>
        <taxon>Eukaryota</taxon>
        <taxon>Metazoa</taxon>
        <taxon>Chordata</taxon>
        <taxon>Craniata</taxon>
        <taxon>Vertebrata</taxon>
        <taxon>Euteleostomi</taxon>
        <taxon>Mammalia</taxon>
        <taxon>Eutheria</taxon>
        <taxon>Laurasiatheria</taxon>
        <taxon>Eulipotyphla</taxon>
        <taxon>Talpidae</taxon>
        <taxon>Galemys</taxon>
    </lineage>
</organism>
<dbReference type="PANTHER" id="PTHR48026:SF2">
    <property type="entry name" value="HETEROGENEOUS NUCLEAR RIBONUCLEOPROTEIN A1-RELATED"/>
    <property type="match status" value="1"/>
</dbReference>
<dbReference type="EMBL" id="JAGFMF010012100">
    <property type="protein sequence ID" value="KAG8507630.1"/>
    <property type="molecule type" value="Genomic_DNA"/>
</dbReference>
<keyword evidence="6" id="KW-1185">Reference proteome</keyword>
<evidence type="ECO:0000313" key="5">
    <source>
        <dbReference type="EMBL" id="KAG8507630.1"/>
    </source>
</evidence>
<feature type="compositionally biased region" description="Gly residues" evidence="3">
    <location>
        <begin position="213"/>
        <end position="233"/>
    </location>
</feature>
<evidence type="ECO:0000259" key="4">
    <source>
        <dbReference type="PROSITE" id="PS50102"/>
    </source>
</evidence>
<dbReference type="FunFam" id="3.30.70.330:FF:000274">
    <property type="entry name" value="Heterogeneous nuclear ribonucleoprotein A3 2"/>
    <property type="match status" value="1"/>
</dbReference>
<evidence type="ECO:0000256" key="3">
    <source>
        <dbReference type="SAM" id="MobiDB-lite"/>
    </source>
</evidence>
<evidence type="ECO:0000256" key="2">
    <source>
        <dbReference type="PROSITE-ProRule" id="PRU00176"/>
    </source>
</evidence>
<reference evidence="5" key="1">
    <citation type="journal article" date="2021" name="Evol. Appl.">
        <title>The genome of the Pyrenean desman and the effects of bottlenecks and inbreeding on the genomic landscape of an endangered species.</title>
        <authorList>
            <person name="Escoda L."/>
            <person name="Castresana J."/>
        </authorList>
    </citation>
    <scope>NUCLEOTIDE SEQUENCE</scope>
    <source>
        <strain evidence="5">IBE-C5619</strain>
    </source>
</reference>
<dbReference type="InterPro" id="IPR035979">
    <property type="entry name" value="RBD_domain_sf"/>
</dbReference>
<keyword evidence="1 2" id="KW-0694">RNA-binding</keyword>
<dbReference type="SUPFAM" id="SSF54928">
    <property type="entry name" value="RNA-binding domain, RBD"/>
    <property type="match status" value="1"/>
</dbReference>
<feature type="domain" description="RRM" evidence="4">
    <location>
        <begin position="129"/>
        <end position="206"/>
    </location>
</feature>
<dbReference type="Proteomes" id="UP000700334">
    <property type="component" value="Unassembled WGS sequence"/>
</dbReference>
<comment type="caution">
    <text evidence="5">The sequence shown here is derived from an EMBL/GenBank/DDBJ whole genome shotgun (WGS) entry which is preliminary data.</text>
</comment>
<proteinExistence type="predicted"/>
<dbReference type="AlphaFoldDB" id="A0A8J5ZXG3"/>